<dbReference type="Gene3D" id="3.20.20.70">
    <property type="entry name" value="Aldolase class I"/>
    <property type="match status" value="1"/>
</dbReference>
<dbReference type="SUPFAM" id="SSF51569">
    <property type="entry name" value="Aldolase"/>
    <property type="match status" value="1"/>
</dbReference>
<protein>
    <recommendedName>
        <fullName evidence="1">PseI/NeuA/B-like domain-containing protein</fullName>
    </recommendedName>
</protein>
<dbReference type="InterPro" id="IPR013785">
    <property type="entry name" value="Aldolase_TIM"/>
</dbReference>
<dbReference type="EMBL" id="UINC01066334">
    <property type="protein sequence ID" value="SVB96938.1"/>
    <property type="molecule type" value="Genomic_DNA"/>
</dbReference>
<feature type="domain" description="PseI/NeuA/B-like" evidence="1">
    <location>
        <begin position="45"/>
        <end position="81"/>
    </location>
</feature>
<reference evidence="2" key="1">
    <citation type="submission" date="2018-05" db="EMBL/GenBank/DDBJ databases">
        <authorList>
            <person name="Lanie J.A."/>
            <person name="Ng W.-L."/>
            <person name="Kazmierczak K.M."/>
            <person name="Andrzejewski T.M."/>
            <person name="Davidsen T.M."/>
            <person name="Wayne K.J."/>
            <person name="Tettelin H."/>
            <person name="Glass J.I."/>
            <person name="Rusch D."/>
            <person name="Podicherti R."/>
            <person name="Tsui H.-C.T."/>
            <person name="Winkler M.E."/>
        </authorList>
    </citation>
    <scope>NUCLEOTIDE SEQUENCE</scope>
</reference>
<dbReference type="GO" id="GO:0016051">
    <property type="term" value="P:carbohydrate biosynthetic process"/>
    <property type="evidence" value="ECO:0007669"/>
    <property type="project" value="InterPro"/>
</dbReference>
<dbReference type="InterPro" id="IPR051690">
    <property type="entry name" value="PseI-like"/>
</dbReference>
<gene>
    <name evidence="2" type="ORF">METZ01_LOCUS249792</name>
</gene>
<sequence length="88" mass="9873">MEINKDLNYSKNLFDNYFHTFIIAEAGSNWKCGSYEEDLNQAKKLIKIASKSGADAVKFQTYKANTVYADKAGKSEYLSSQGFTQGIN</sequence>
<dbReference type="PANTHER" id="PTHR42966">
    <property type="entry name" value="N-ACETYLNEURAMINATE SYNTHASE"/>
    <property type="match status" value="1"/>
</dbReference>
<accession>A0A382IBK4</accession>
<evidence type="ECO:0000313" key="2">
    <source>
        <dbReference type="EMBL" id="SVB96938.1"/>
    </source>
</evidence>
<name>A0A382IBK4_9ZZZZ</name>
<dbReference type="PANTHER" id="PTHR42966:SF1">
    <property type="entry name" value="SIALIC ACID SYNTHASE"/>
    <property type="match status" value="1"/>
</dbReference>
<feature type="non-terminal residue" evidence="2">
    <location>
        <position position="88"/>
    </location>
</feature>
<dbReference type="InterPro" id="IPR013132">
    <property type="entry name" value="PseI/NeuA/B-like_N"/>
</dbReference>
<dbReference type="AlphaFoldDB" id="A0A382IBK4"/>
<evidence type="ECO:0000259" key="1">
    <source>
        <dbReference type="Pfam" id="PF03102"/>
    </source>
</evidence>
<dbReference type="Pfam" id="PF03102">
    <property type="entry name" value="NeuB"/>
    <property type="match status" value="1"/>
</dbReference>
<organism evidence="2">
    <name type="scientific">marine metagenome</name>
    <dbReference type="NCBI Taxonomy" id="408172"/>
    <lineage>
        <taxon>unclassified sequences</taxon>
        <taxon>metagenomes</taxon>
        <taxon>ecological metagenomes</taxon>
    </lineage>
</organism>
<dbReference type="GO" id="GO:0047444">
    <property type="term" value="F:N-acylneuraminate-9-phosphate synthase activity"/>
    <property type="evidence" value="ECO:0007669"/>
    <property type="project" value="TreeGrafter"/>
</dbReference>
<proteinExistence type="predicted"/>